<proteinExistence type="inferred from homology"/>
<dbReference type="GO" id="GO:0000917">
    <property type="term" value="P:division septum assembly"/>
    <property type="evidence" value="ECO:0007669"/>
    <property type="project" value="UniProtKB-KW"/>
</dbReference>
<gene>
    <name evidence="6" type="primary">minC</name>
    <name evidence="8" type="ordered locus">Theam_0289</name>
</gene>
<keyword evidence="9" id="KW-1185">Reference proteome</keyword>
<evidence type="ECO:0000256" key="1">
    <source>
        <dbReference type="ARBA" id="ARBA00006291"/>
    </source>
</evidence>
<evidence type="ECO:0000256" key="2">
    <source>
        <dbReference type="ARBA" id="ARBA00022618"/>
    </source>
</evidence>
<accession>E8T4C7</accession>
<keyword evidence="2 6" id="KW-0132">Cell division</keyword>
<dbReference type="GO" id="GO:1901891">
    <property type="term" value="P:regulation of cell septum assembly"/>
    <property type="evidence" value="ECO:0007669"/>
    <property type="project" value="InterPro"/>
</dbReference>
<protein>
    <recommendedName>
        <fullName evidence="6">Probable septum site-determining protein MinC</fullName>
    </recommendedName>
</protein>
<keyword evidence="4 6" id="KW-0131">Cell cycle</keyword>
<dbReference type="InterPro" id="IPR016098">
    <property type="entry name" value="CAP/MinC_C"/>
</dbReference>
<comment type="similarity">
    <text evidence="1 6">Belongs to the MinC family.</text>
</comment>
<dbReference type="Pfam" id="PF03775">
    <property type="entry name" value="MinC_C"/>
    <property type="match status" value="1"/>
</dbReference>
<dbReference type="Proteomes" id="UP000006362">
    <property type="component" value="Chromosome"/>
</dbReference>
<comment type="subunit">
    <text evidence="6">Interacts with MinD and FtsZ.</text>
</comment>
<dbReference type="AlphaFoldDB" id="E8T4C7"/>
<reference evidence="8" key="1">
    <citation type="submission" date="2011-01" db="EMBL/GenBank/DDBJ databases">
        <title>Complete sequence of chromosome of Thermovibrio ammonificans HB-1.</title>
        <authorList>
            <consortium name="US DOE Joint Genome Institute"/>
            <person name="Lucas S."/>
            <person name="Copeland A."/>
            <person name="Lapidus A."/>
            <person name="Cheng J.-F."/>
            <person name="Goodwin L."/>
            <person name="Pitluck S."/>
            <person name="Davenport K."/>
            <person name="Detter J.C."/>
            <person name="Han C."/>
            <person name="Tapia R."/>
            <person name="Land M."/>
            <person name="Hauser L."/>
            <person name="Kyrpides N."/>
            <person name="Ivanova N."/>
            <person name="Ovchinnikova G."/>
            <person name="Vetriani C."/>
            <person name="Woyke T."/>
        </authorList>
    </citation>
    <scope>NUCLEOTIDE SEQUENCE [LARGE SCALE GENOMIC DNA]</scope>
    <source>
        <strain evidence="8">HB-1</strain>
    </source>
</reference>
<evidence type="ECO:0000256" key="6">
    <source>
        <dbReference type="HAMAP-Rule" id="MF_00267"/>
    </source>
</evidence>
<evidence type="ECO:0000256" key="3">
    <source>
        <dbReference type="ARBA" id="ARBA00023210"/>
    </source>
</evidence>
<dbReference type="HOGENOM" id="CLU_048711_2_0_0"/>
<dbReference type="InterPro" id="IPR036145">
    <property type="entry name" value="MinC_C_sf"/>
</dbReference>
<evidence type="ECO:0000313" key="9">
    <source>
        <dbReference type="Proteomes" id="UP000006362"/>
    </source>
</evidence>
<dbReference type="InterPro" id="IPR005526">
    <property type="entry name" value="Septum_form_inhib_MinC_C"/>
</dbReference>
<dbReference type="PANTHER" id="PTHR34108">
    <property type="entry name" value="SEPTUM SITE-DETERMINING PROTEIN MINC"/>
    <property type="match status" value="1"/>
</dbReference>
<evidence type="ECO:0000256" key="4">
    <source>
        <dbReference type="ARBA" id="ARBA00023306"/>
    </source>
</evidence>
<dbReference type="PANTHER" id="PTHR34108:SF1">
    <property type="entry name" value="SEPTUM SITE-DETERMINING PROTEIN MINC"/>
    <property type="match status" value="1"/>
</dbReference>
<dbReference type="STRING" id="648996.Theam_0289"/>
<dbReference type="GO" id="GO:0000902">
    <property type="term" value="P:cell morphogenesis"/>
    <property type="evidence" value="ECO:0007669"/>
    <property type="project" value="InterPro"/>
</dbReference>
<evidence type="ECO:0000313" key="8">
    <source>
        <dbReference type="EMBL" id="ADU96262.1"/>
    </source>
</evidence>
<evidence type="ECO:0000259" key="7">
    <source>
        <dbReference type="Pfam" id="PF03775"/>
    </source>
</evidence>
<dbReference type="KEGG" id="tam:Theam_0289"/>
<sequence>MELKLRGTNVIGIELLIGGEGFQIDKIKQFLLEKKQLLKGARLVLTVENYKLSPEELEELLKIAKELDGVTFCGFKTNVKENRELCIGRRIPCDLSTLQVEREKERSESEEIKFVKKTLRSGDKLTSTGDLIIMGDVNPGAEVEAGGNIYVMGSIRGLVRAGIGKSEGEVRALFFSAPRIEVCGKNLSFERGEEFVNFRAKVKSGKIKIEHSKRGS</sequence>
<keyword evidence="3 6" id="KW-0717">Septation</keyword>
<dbReference type="HAMAP" id="MF_00267">
    <property type="entry name" value="MinC"/>
    <property type="match status" value="1"/>
</dbReference>
<dbReference type="Gene3D" id="2.160.20.70">
    <property type="match status" value="1"/>
</dbReference>
<dbReference type="eggNOG" id="COG0850">
    <property type="taxonomic scope" value="Bacteria"/>
</dbReference>
<dbReference type="SUPFAM" id="SSF63848">
    <property type="entry name" value="Cell-division inhibitor MinC, C-terminal domain"/>
    <property type="match status" value="1"/>
</dbReference>
<name>E8T4C7_THEA1</name>
<feature type="domain" description="Septum formation inhibitor MinC C-terminal" evidence="7">
    <location>
        <begin position="114"/>
        <end position="188"/>
    </location>
</feature>
<dbReference type="EMBL" id="CP002444">
    <property type="protein sequence ID" value="ADU96262.1"/>
    <property type="molecule type" value="Genomic_DNA"/>
</dbReference>
<evidence type="ECO:0000256" key="5">
    <source>
        <dbReference type="ARBA" id="ARBA00025606"/>
    </source>
</evidence>
<dbReference type="OrthoDB" id="9790810at2"/>
<organism evidence="8 9">
    <name type="scientific">Thermovibrio ammonificans (strain DSM 15698 / JCM 12110 / HB-1)</name>
    <dbReference type="NCBI Taxonomy" id="648996"/>
    <lineage>
        <taxon>Bacteria</taxon>
        <taxon>Pseudomonadati</taxon>
        <taxon>Aquificota</taxon>
        <taxon>Aquificia</taxon>
        <taxon>Desulfurobacteriales</taxon>
        <taxon>Desulfurobacteriaceae</taxon>
        <taxon>Thermovibrio</taxon>
    </lineage>
</organism>
<comment type="function">
    <text evidence="5 6">Cell division inhibitor that blocks the formation of polar Z ring septums. Rapidly oscillates between the poles of the cell to destabilize FtsZ filaments that have formed before they mature into polar Z rings. Prevents FtsZ polymerization.</text>
</comment>
<dbReference type="RefSeq" id="WP_013537048.1">
    <property type="nucleotide sequence ID" value="NC_014926.1"/>
</dbReference>
<dbReference type="InterPro" id="IPR013033">
    <property type="entry name" value="MinC"/>
</dbReference>